<gene>
    <name evidence="2" type="ORF">NDU88_002187</name>
</gene>
<keyword evidence="3" id="KW-1185">Reference proteome</keyword>
<protein>
    <submittedName>
        <fullName evidence="2">Uncharacterized protein</fullName>
    </submittedName>
</protein>
<dbReference type="Proteomes" id="UP001066276">
    <property type="component" value="Chromosome 11"/>
</dbReference>
<sequence>MEGPAKEEAGERCRTKNHQRAMDPIPGPQKEDGVEGPDHIPGPQMEDGVGERVERPPTPYWDPTAVMEEGGVLLHSPKQPGVGSRFMGEQGGPSTLTDGAWAADTAVGTSLLVATLWQQLWGRACKRNGLACYGSAHKYCSGPSDLRADRHGGQLNCFTSVALGAMAASGISGAVRLVRCRFWLARGDGAERGPLSSPV</sequence>
<feature type="compositionally biased region" description="Basic and acidic residues" evidence="1">
    <location>
        <begin position="29"/>
        <end position="38"/>
    </location>
</feature>
<proteinExistence type="predicted"/>
<evidence type="ECO:0000256" key="1">
    <source>
        <dbReference type="SAM" id="MobiDB-lite"/>
    </source>
</evidence>
<organism evidence="2 3">
    <name type="scientific">Pleurodeles waltl</name>
    <name type="common">Iberian ribbed newt</name>
    <dbReference type="NCBI Taxonomy" id="8319"/>
    <lineage>
        <taxon>Eukaryota</taxon>
        <taxon>Metazoa</taxon>
        <taxon>Chordata</taxon>
        <taxon>Craniata</taxon>
        <taxon>Vertebrata</taxon>
        <taxon>Euteleostomi</taxon>
        <taxon>Amphibia</taxon>
        <taxon>Batrachia</taxon>
        <taxon>Caudata</taxon>
        <taxon>Salamandroidea</taxon>
        <taxon>Salamandridae</taxon>
        <taxon>Pleurodelinae</taxon>
        <taxon>Pleurodeles</taxon>
    </lineage>
</organism>
<dbReference type="AlphaFoldDB" id="A0AAV7LDJ2"/>
<comment type="caution">
    <text evidence="2">The sequence shown here is derived from an EMBL/GenBank/DDBJ whole genome shotgun (WGS) entry which is preliminary data.</text>
</comment>
<evidence type="ECO:0000313" key="3">
    <source>
        <dbReference type="Proteomes" id="UP001066276"/>
    </source>
</evidence>
<evidence type="ECO:0000313" key="2">
    <source>
        <dbReference type="EMBL" id="KAJ1089034.1"/>
    </source>
</evidence>
<feature type="compositionally biased region" description="Basic and acidic residues" evidence="1">
    <location>
        <begin position="1"/>
        <end position="14"/>
    </location>
</feature>
<name>A0AAV7LDJ2_PLEWA</name>
<accession>A0AAV7LDJ2</accession>
<feature type="region of interest" description="Disordered" evidence="1">
    <location>
        <begin position="1"/>
        <end position="53"/>
    </location>
</feature>
<dbReference type="EMBL" id="JANPWB010000015">
    <property type="protein sequence ID" value="KAJ1089034.1"/>
    <property type="molecule type" value="Genomic_DNA"/>
</dbReference>
<reference evidence="2" key="1">
    <citation type="journal article" date="2022" name="bioRxiv">
        <title>Sequencing and chromosome-scale assembly of the giantPleurodeles waltlgenome.</title>
        <authorList>
            <person name="Brown T."/>
            <person name="Elewa A."/>
            <person name="Iarovenko S."/>
            <person name="Subramanian E."/>
            <person name="Araus A.J."/>
            <person name="Petzold A."/>
            <person name="Susuki M."/>
            <person name="Suzuki K.-i.T."/>
            <person name="Hayashi T."/>
            <person name="Toyoda A."/>
            <person name="Oliveira C."/>
            <person name="Osipova E."/>
            <person name="Leigh N.D."/>
            <person name="Simon A."/>
            <person name="Yun M.H."/>
        </authorList>
    </citation>
    <scope>NUCLEOTIDE SEQUENCE</scope>
    <source>
        <strain evidence="2">20211129_DDA</strain>
        <tissue evidence="2">Liver</tissue>
    </source>
</reference>